<dbReference type="Proteomes" id="UP000692954">
    <property type="component" value="Unassembled WGS sequence"/>
</dbReference>
<sequence length="45" mass="5445">MYNQLIVERVINARVIEQIFAQRIQIQQTQYEENIEYVLGEANIY</sequence>
<proteinExistence type="predicted"/>
<accession>A0A8S1K436</accession>
<dbReference type="EMBL" id="CAJJDN010000002">
    <property type="protein sequence ID" value="CAD8047640.1"/>
    <property type="molecule type" value="Genomic_DNA"/>
</dbReference>
<gene>
    <name evidence="1" type="ORF">PSON_ATCC_30995.1.T0020544</name>
</gene>
<organism evidence="1 2">
    <name type="scientific">Paramecium sonneborni</name>
    <dbReference type="NCBI Taxonomy" id="65129"/>
    <lineage>
        <taxon>Eukaryota</taxon>
        <taxon>Sar</taxon>
        <taxon>Alveolata</taxon>
        <taxon>Ciliophora</taxon>
        <taxon>Intramacronucleata</taxon>
        <taxon>Oligohymenophorea</taxon>
        <taxon>Peniculida</taxon>
        <taxon>Parameciidae</taxon>
        <taxon>Paramecium</taxon>
    </lineage>
</organism>
<name>A0A8S1K436_9CILI</name>
<dbReference type="AlphaFoldDB" id="A0A8S1K436"/>
<protein>
    <submittedName>
        <fullName evidence="1">Uncharacterized protein</fullName>
    </submittedName>
</protein>
<comment type="caution">
    <text evidence="1">The sequence shown here is derived from an EMBL/GenBank/DDBJ whole genome shotgun (WGS) entry which is preliminary data.</text>
</comment>
<reference evidence="1" key="1">
    <citation type="submission" date="2021-01" db="EMBL/GenBank/DDBJ databases">
        <authorList>
            <consortium name="Genoscope - CEA"/>
            <person name="William W."/>
        </authorList>
    </citation>
    <scope>NUCLEOTIDE SEQUENCE</scope>
</reference>
<keyword evidence="2" id="KW-1185">Reference proteome</keyword>
<evidence type="ECO:0000313" key="2">
    <source>
        <dbReference type="Proteomes" id="UP000692954"/>
    </source>
</evidence>
<evidence type="ECO:0000313" key="1">
    <source>
        <dbReference type="EMBL" id="CAD8047640.1"/>
    </source>
</evidence>